<accession>A0ACB9RJX7</accession>
<dbReference type="EMBL" id="CM042882">
    <property type="protein sequence ID" value="KAI4379396.1"/>
    <property type="molecule type" value="Genomic_DNA"/>
</dbReference>
<name>A0ACB9RJX7_9MYRT</name>
<dbReference type="Proteomes" id="UP001057402">
    <property type="component" value="Chromosome 3"/>
</dbReference>
<protein>
    <submittedName>
        <fullName evidence="1">Uncharacterized protein</fullName>
    </submittedName>
</protein>
<comment type="caution">
    <text evidence="1">The sequence shown here is derived from an EMBL/GenBank/DDBJ whole genome shotgun (WGS) entry which is preliminary data.</text>
</comment>
<evidence type="ECO:0000313" key="1">
    <source>
        <dbReference type="EMBL" id="KAI4379396.1"/>
    </source>
</evidence>
<sequence length="91" mass="10274">MGGTRNGNIMSDKVTLIAAFPMLRVPFGELNSCFCFWAMAMELAVGIRPQSPHRRFRCCGCICIHVPASAFLSRLLLWSTLESIRRPRLFV</sequence>
<keyword evidence="2" id="KW-1185">Reference proteome</keyword>
<organism evidence="1 2">
    <name type="scientific">Melastoma candidum</name>
    <dbReference type="NCBI Taxonomy" id="119954"/>
    <lineage>
        <taxon>Eukaryota</taxon>
        <taxon>Viridiplantae</taxon>
        <taxon>Streptophyta</taxon>
        <taxon>Embryophyta</taxon>
        <taxon>Tracheophyta</taxon>
        <taxon>Spermatophyta</taxon>
        <taxon>Magnoliopsida</taxon>
        <taxon>eudicotyledons</taxon>
        <taxon>Gunneridae</taxon>
        <taxon>Pentapetalae</taxon>
        <taxon>rosids</taxon>
        <taxon>malvids</taxon>
        <taxon>Myrtales</taxon>
        <taxon>Melastomataceae</taxon>
        <taxon>Melastomatoideae</taxon>
        <taxon>Melastomateae</taxon>
        <taxon>Melastoma</taxon>
    </lineage>
</organism>
<evidence type="ECO:0000313" key="2">
    <source>
        <dbReference type="Proteomes" id="UP001057402"/>
    </source>
</evidence>
<reference evidence="2" key="1">
    <citation type="journal article" date="2023" name="Front. Plant Sci.">
        <title>Chromosomal-level genome assembly of Melastoma candidum provides insights into trichome evolution.</title>
        <authorList>
            <person name="Zhong Y."/>
            <person name="Wu W."/>
            <person name="Sun C."/>
            <person name="Zou P."/>
            <person name="Liu Y."/>
            <person name="Dai S."/>
            <person name="Zhou R."/>
        </authorList>
    </citation>
    <scope>NUCLEOTIDE SEQUENCE [LARGE SCALE GENOMIC DNA]</scope>
</reference>
<gene>
    <name evidence="1" type="ORF">MLD38_005700</name>
</gene>
<proteinExistence type="predicted"/>